<protein>
    <recommendedName>
        <fullName evidence="3">DNA-binding protein</fullName>
    </recommendedName>
</protein>
<organism evidence="1 2">
    <name type="scientific">Paenibacillus anseongense</name>
    <dbReference type="NCBI Taxonomy" id="2682845"/>
    <lineage>
        <taxon>Bacteria</taxon>
        <taxon>Bacillati</taxon>
        <taxon>Bacillota</taxon>
        <taxon>Bacilli</taxon>
        <taxon>Bacillales</taxon>
        <taxon>Paenibacillaceae</taxon>
        <taxon>Paenibacillus</taxon>
    </lineage>
</organism>
<accession>A0ABW9U2J1</accession>
<sequence>MPNVLNQVTLPDSTERILDTESRISLAKILMLRRALIAEQMRVVEVEKLTDNDVRAVEEIVNTLQLDYPNLMEEELEAPEYLSVRDVSKLTGLVPQVVRRHCASGTYKSHQVAGENSSWRIESDQFKTFPNWKKFLQEREEEFGSSQRVAKLALKLWSDKGPIEETTE</sequence>
<comment type="caution">
    <text evidence="1">The sequence shown here is derived from an EMBL/GenBank/DDBJ whole genome shotgun (WGS) entry which is preliminary data.</text>
</comment>
<reference evidence="1 2" key="1">
    <citation type="submission" date="2019-12" db="EMBL/GenBank/DDBJ databases">
        <authorList>
            <person name="Huq M.A."/>
        </authorList>
    </citation>
    <scope>NUCLEOTIDE SEQUENCE [LARGE SCALE GENOMIC DNA]</scope>
    <source>
        <strain evidence="1 2">MAH-34</strain>
    </source>
</reference>
<evidence type="ECO:0000313" key="2">
    <source>
        <dbReference type="Proteomes" id="UP000467637"/>
    </source>
</evidence>
<dbReference type="EMBL" id="WSEM01000003">
    <property type="protein sequence ID" value="MVQ33410.1"/>
    <property type="molecule type" value="Genomic_DNA"/>
</dbReference>
<evidence type="ECO:0008006" key="3">
    <source>
        <dbReference type="Google" id="ProtNLM"/>
    </source>
</evidence>
<proteinExistence type="predicted"/>
<name>A0ABW9U2J1_9BACL</name>
<keyword evidence="2" id="KW-1185">Reference proteome</keyword>
<dbReference type="RefSeq" id="WP_157317577.1">
    <property type="nucleotide sequence ID" value="NZ_WSEM01000003.1"/>
</dbReference>
<dbReference type="Proteomes" id="UP000467637">
    <property type="component" value="Unassembled WGS sequence"/>
</dbReference>
<gene>
    <name evidence="1" type="ORF">GON05_02000</name>
</gene>
<evidence type="ECO:0000313" key="1">
    <source>
        <dbReference type="EMBL" id="MVQ33410.1"/>
    </source>
</evidence>